<name>A0ACC7NLA5_9BURK</name>
<gene>
    <name evidence="1" type="ORF">PQR01_33770</name>
</gene>
<sequence length="1178" mass="126833">MTRSAQGNVLDRFRRYQHLLMFGGGAAITVVVLAAFVINAVSILRAYIMVQHREVSLNANQLSALYTRNAAIFQNNLRIVEVAWRADERAAPALVDQFSHHGQTLRLQQAPDHVPVTLVGASFEVPPAAAVSRYIRLAEQMSRALTAVAERNGGVLNSWLYTPDHGLLMLVAVPWPGDARMAKLLSDHAALVAALTGPNGNFLAPDERPSRDPRTGGVALRWLPTYESPLNGNPSIRAVATVFDDKQKPFGVVVCELPVSLVTAALGKPGSDGALLFFEHDGRVITSAAGHPVDSQAITVARFLGTAGISDATGAIFRNGHMLFAWPVGTTGSTLVFVEPWRAIAKDVSGAVGVTAATTGMIILVMWTLILLFNRRVFQPVLTRSQRVFESEQLSRTLVETAPVGLGLIAMESGKPLLSSPTMIDTAARVVVPAPALSAEPVRRHGQRGGASEAKHVTHEALTLPTREGGTMDLSVSVVAARYQGQDVLVTAFTDVTAEKNLERQLREAKQAADSANAAKSAFLAAMSHEIRTPLNAILGNLELLSHSQLDALQRDRVKTIRGSSDGLLAIVSNVLDFSKIEAGEMTLERIVFDAQEVASRALTIFGPVARAKGLRLSGEFGSSATQPMQGDPHRLGQVMNNLLSNAIKFTDSGGVTLRLSVQAGNNDQGSRDVQDDQADWLVIEVEDSGIGMSHEQQAMLFQAFSQVDATISRRFGGTGLGLALCARLTAAMGGTIAVRSEPGKGSIFTVRVPLGDREAAAGSDRPHFSGELVLFVADADAWHAYASAALEAWGLRVQAYRHPAQLDPETLEEADTLILCGERGTWHADDERDLLEESSWTIDCSTEGPAYPVATGRVVKVSSYGLKGLAAALRYTLQGEPLEVGNETQRVLSRRLKVLVAEDNAVNRQLFEEQLKLLGCEPQAVEDGQQALEWLSRQRFDVLVTDLAMPVLDGYGLARQALARWPDMPIIAATASATPEDRMRCEAAGMSRVLTKPLQLDELSAVLSEVTGVPGMPVEAGRHDGKRDGVLGGRALPQRVRAAFLESCEASLAVLHAAYDAGDAARILAELHSLRGALALFGYKALADECAEIQTTVLQEGVRPALNMIDDFDSHLRAAIVADEGNWRQVLERILELAARPQRDDALLEIVRLVRMALPPVDRRDGEDATSVKGLLR</sequence>
<evidence type="ECO:0000313" key="2">
    <source>
        <dbReference type="Proteomes" id="UP001629235"/>
    </source>
</evidence>
<dbReference type="Proteomes" id="UP001629235">
    <property type="component" value="Unassembled WGS sequence"/>
</dbReference>
<comment type="caution">
    <text evidence="1">The sequence shown here is derived from an EMBL/GenBank/DDBJ whole genome shotgun (WGS) entry which is preliminary data.</text>
</comment>
<organism evidence="1 2">
    <name type="scientific">Paraburkholderia rhynchosiae</name>
    <dbReference type="NCBI Taxonomy" id="487049"/>
    <lineage>
        <taxon>Bacteria</taxon>
        <taxon>Pseudomonadati</taxon>
        <taxon>Pseudomonadota</taxon>
        <taxon>Betaproteobacteria</taxon>
        <taxon>Burkholderiales</taxon>
        <taxon>Burkholderiaceae</taxon>
        <taxon>Paraburkholderia</taxon>
    </lineage>
</organism>
<dbReference type="EMBL" id="JAQQDW010000110">
    <property type="protein sequence ID" value="MFM0108272.1"/>
    <property type="molecule type" value="Genomic_DNA"/>
</dbReference>
<keyword evidence="1" id="KW-0067">ATP-binding</keyword>
<protein>
    <submittedName>
        <fullName evidence="1">ATP-binding protein</fullName>
    </submittedName>
</protein>
<proteinExistence type="predicted"/>
<reference evidence="1 2" key="1">
    <citation type="journal article" date="2024" name="Chem. Sci.">
        <title>Discovery of megapolipeptins by genome mining of a Burkholderiales bacteria collection.</title>
        <authorList>
            <person name="Paulo B.S."/>
            <person name="Recchia M.J.J."/>
            <person name="Lee S."/>
            <person name="Fergusson C.H."/>
            <person name="Romanowski S.B."/>
            <person name="Hernandez A."/>
            <person name="Krull N."/>
            <person name="Liu D.Y."/>
            <person name="Cavanagh H."/>
            <person name="Bos A."/>
            <person name="Gray C.A."/>
            <person name="Murphy B.T."/>
            <person name="Linington R.G."/>
            <person name="Eustaquio A.S."/>
        </authorList>
    </citation>
    <scope>NUCLEOTIDE SEQUENCE [LARGE SCALE GENOMIC DNA]</scope>
    <source>
        <strain evidence="1 2">RL18-126-BIB-B</strain>
    </source>
</reference>
<keyword evidence="1" id="KW-0547">Nucleotide-binding</keyword>
<keyword evidence="2" id="KW-1185">Reference proteome</keyword>
<accession>A0ACC7NLA5</accession>
<evidence type="ECO:0000313" key="1">
    <source>
        <dbReference type="EMBL" id="MFM0108272.1"/>
    </source>
</evidence>